<reference evidence="3" key="1">
    <citation type="submission" date="2018-12" db="EMBL/GenBank/DDBJ databases">
        <authorList>
            <person name="Yazar S."/>
        </authorList>
    </citation>
    <scope>NUCLEOTIDE SEQUENCE [LARGE SCALE GENOMIC DNA]</scope>
</reference>
<dbReference type="Proteomes" id="UP000314987">
    <property type="component" value="Unassembled WGS sequence"/>
</dbReference>
<reference evidence="2" key="3">
    <citation type="submission" date="2025-09" db="UniProtKB">
        <authorList>
            <consortium name="Ensembl"/>
        </authorList>
    </citation>
    <scope>IDENTIFICATION</scope>
</reference>
<evidence type="ECO:0008006" key="4">
    <source>
        <dbReference type="Google" id="ProtNLM"/>
    </source>
</evidence>
<dbReference type="PANTHER" id="PTHR28309:SF1">
    <property type="entry name" value="REQUIRED FOR EXCISION 1-B DOMAIN-CONTAINING PROTEIN"/>
    <property type="match status" value="1"/>
</dbReference>
<dbReference type="STRING" id="29139.ENSVURP00010019860"/>
<sequence>MGPAMPGASAEVEVPASPGGGAGGPEPEEPAQAGSPVLVRDLLLQLQDLQAERSEAFGLLDQGHQAYLRSGPHYDFPRYRQLVHEVTEAFASISREVLAIQERLRDTHRRPDLAQHLARLQDQEQQRLELTVALQLARQKAQEEPGAAAPREEVQELRQRIIKTMEVISEIVQDLKYDSEEAE</sequence>
<keyword evidence="3" id="KW-1185">Reference proteome</keyword>
<name>A0A4X2LDN9_VOMUR</name>
<dbReference type="RefSeq" id="XP_027709020.1">
    <property type="nucleotide sequence ID" value="XM_027853219.1"/>
</dbReference>
<protein>
    <recommendedName>
        <fullName evidence="4">Required for excision 1-B domain containing</fullName>
    </recommendedName>
</protein>
<dbReference type="GeneID" id="114036619"/>
<evidence type="ECO:0000256" key="1">
    <source>
        <dbReference type="SAM" id="MobiDB-lite"/>
    </source>
</evidence>
<dbReference type="OMA" id="VQGLRAW"/>
<dbReference type="CTD" id="55049"/>
<evidence type="ECO:0000313" key="3">
    <source>
        <dbReference type="Proteomes" id="UP000314987"/>
    </source>
</evidence>
<evidence type="ECO:0000313" key="2">
    <source>
        <dbReference type="Ensembl" id="ENSVURP00010019860.1"/>
    </source>
</evidence>
<gene>
    <name evidence="2" type="primary">REX1BD</name>
</gene>
<dbReference type="Ensembl" id="ENSVURT00010022610.1">
    <property type="protein sequence ID" value="ENSVURP00010019860.1"/>
    <property type="gene ID" value="ENSVURG00010015181.1"/>
</dbReference>
<accession>A0A4X2LDN9</accession>
<feature type="region of interest" description="Disordered" evidence="1">
    <location>
        <begin position="1"/>
        <end position="35"/>
    </location>
</feature>
<dbReference type="OrthoDB" id="434723at2759"/>
<dbReference type="InterPro" id="IPR039491">
    <property type="entry name" value="REX1-B"/>
</dbReference>
<organism evidence="2 3">
    <name type="scientific">Vombatus ursinus</name>
    <name type="common">Common wombat</name>
    <dbReference type="NCBI Taxonomy" id="29139"/>
    <lineage>
        <taxon>Eukaryota</taxon>
        <taxon>Metazoa</taxon>
        <taxon>Chordata</taxon>
        <taxon>Craniata</taxon>
        <taxon>Vertebrata</taxon>
        <taxon>Euteleostomi</taxon>
        <taxon>Mammalia</taxon>
        <taxon>Metatheria</taxon>
        <taxon>Diprotodontia</taxon>
        <taxon>Vombatidae</taxon>
        <taxon>Vombatus</taxon>
    </lineage>
</organism>
<dbReference type="AlphaFoldDB" id="A0A4X2LDN9"/>
<reference evidence="2" key="2">
    <citation type="submission" date="2025-08" db="UniProtKB">
        <authorList>
            <consortium name="Ensembl"/>
        </authorList>
    </citation>
    <scope>IDENTIFICATION</scope>
</reference>
<dbReference type="Pfam" id="PF14966">
    <property type="entry name" value="DNA_repr_REX1B"/>
    <property type="match status" value="1"/>
</dbReference>
<proteinExistence type="predicted"/>
<dbReference type="GeneTree" id="ENSGT00940000166035"/>
<dbReference type="PANTHER" id="PTHR28309">
    <property type="entry name" value="REQUIRED FOR EXCISION 1-B DOMAIN-CONTAINING PROTEIN"/>
    <property type="match status" value="1"/>
</dbReference>